<dbReference type="SUPFAM" id="SSF53187">
    <property type="entry name" value="Zn-dependent exopeptidases"/>
    <property type="match status" value="1"/>
</dbReference>
<dbReference type="GO" id="GO:0051603">
    <property type="term" value="P:proteolysis involved in protein catabolic process"/>
    <property type="evidence" value="ECO:0007669"/>
    <property type="project" value="TreeGrafter"/>
</dbReference>
<dbReference type="SUPFAM" id="SSF55031">
    <property type="entry name" value="Bacterial exopeptidase dimerisation domain"/>
    <property type="match status" value="1"/>
</dbReference>
<evidence type="ECO:0000256" key="4">
    <source>
        <dbReference type="ARBA" id="ARBA00022801"/>
    </source>
</evidence>
<dbReference type="InterPro" id="IPR047177">
    <property type="entry name" value="Pept_M20A"/>
</dbReference>
<comment type="caution">
    <text evidence="7">The sequence shown here is derived from an EMBL/GenBank/DDBJ whole genome shotgun (WGS) entry which is preliminary data.</text>
</comment>
<evidence type="ECO:0000256" key="3">
    <source>
        <dbReference type="ARBA" id="ARBA00022723"/>
    </source>
</evidence>
<dbReference type="Pfam" id="PF07687">
    <property type="entry name" value="M20_dimer"/>
    <property type="match status" value="1"/>
</dbReference>
<organism evidence="7 8">
    <name type="scientific">Melanopsichium pennsylvanicum</name>
    <dbReference type="NCBI Taxonomy" id="63383"/>
    <lineage>
        <taxon>Eukaryota</taxon>
        <taxon>Fungi</taxon>
        <taxon>Dikarya</taxon>
        <taxon>Basidiomycota</taxon>
        <taxon>Ustilaginomycotina</taxon>
        <taxon>Ustilaginomycetes</taxon>
        <taxon>Ustilaginales</taxon>
        <taxon>Ustilaginaceae</taxon>
        <taxon>Melanopsichium</taxon>
    </lineage>
</organism>
<gene>
    <name evidence="7" type="ORF">MEPE_02362</name>
</gene>
<evidence type="ECO:0000256" key="5">
    <source>
        <dbReference type="ARBA" id="ARBA00022833"/>
    </source>
</evidence>
<feature type="domain" description="Peptidase M20 dimerisation" evidence="6">
    <location>
        <begin position="347"/>
        <end position="524"/>
    </location>
</feature>
<evidence type="ECO:0000313" key="8">
    <source>
        <dbReference type="Proteomes" id="UP001294444"/>
    </source>
</evidence>
<dbReference type="GO" id="GO:0046872">
    <property type="term" value="F:metal ion binding"/>
    <property type="evidence" value="ECO:0007669"/>
    <property type="project" value="UniProtKB-KW"/>
</dbReference>
<keyword evidence="8" id="KW-1185">Reference proteome</keyword>
<dbReference type="Pfam" id="PF01546">
    <property type="entry name" value="Peptidase_M20"/>
    <property type="match status" value="1"/>
</dbReference>
<dbReference type="Gene3D" id="3.30.70.360">
    <property type="match status" value="1"/>
</dbReference>
<evidence type="ECO:0000259" key="6">
    <source>
        <dbReference type="Pfam" id="PF07687"/>
    </source>
</evidence>
<comment type="similarity">
    <text evidence="1">Belongs to the peptidase M20A family.</text>
</comment>
<dbReference type="InterPro" id="IPR036264">
    <property type="entry name" value="Bact_exopeptidase_dim_dom"/>
</dbReference>
<reference evidence="7" key="1">
    <citation type="submission" date="2023-10" db="EMBL/GenBank/DDBJ databases">
        <authorList>
            <person name="Guldener U."/>
        </authorList>
    </citation>
    <scope>NUCLEOTIDE SEQUENCE</scope>
    <source>
        <strain evidence="7">Mp4</strain>
    </source>
</reference>
<dbReference type="InterPro" id="IPR011650">
    <property type="entry name" value="Peptidase_M20_dimer"/>
</dbReference>
<keyword evidence="7" id="KW-0121">Carboxypeptidase</keyword>
<protein>
    <submittedName>
        <fullName evidence="7">Probable CPS1 - Gly-X carboxypeptidase YSCS</fullName>
    </submittedName>
</protein>
<sequence>MSHSAHPHSLSLTSLRPLASLSPSSTYQSFTFIVSIAGSTNLVAAVTTMGQAQEFKDALPTTSTPPAVRHPHLVKWFRICFAVFVCYVLFSSDFGLPPLPQHYPSYNRNLAQGNEACPQVPPYQLPTSNQIPGTSNNEIDLPSSSELAQLLSGAVQVDTTVGDDWPTVKQNPARWEAVFAPFHDYLRSAFPLIYADDSPIKLERVNEWGLVYTFPGTNTSLSPILLMAHQDVVPVEPETIPSWTHPPFSGFIDTELGLVWGRGAGDCKASLISILATLESLLKADYKPQRTVVCSFGFDEESSGSQGGVELANFLHGRYGDDGVAMIVDEGGEISFDLGIPVAAPTVAEKGYLDVKVTVNTPGGHSSAPRQHTSIGFLSQLITAIEAHPYSPTIQILGKKHDEVNPALQYLQCTRDAPKADMKLTKALKKLQKLQNKVVAGCGAGKLGRKWLKKKLEAQVDKALSLMSREQRFGFQTTQAVDLISGGVKINALPEQASAVINHRIDVTSSTSDVRQHIYHTLQPIAAKLGLSIQGNGSAWDFISSSSITLAGKAQGRIVLSDAFDSALEPAPFTPLDDSAPWMLLQSVMRAVWKDILVAPDLMGGNTDTKSYWKLTKNIFRFSPGSDQPFPIKGEEENIHTVDERTTIHGLVKATEFYKLLIQAVGSQFHL</sequence>
<dbReference type="PANTHER" id="PTHR45962">
    <property type="entry name" value="N-FATTY-ACYL-AMINO ACID SYNTHASE/HYDROLASE PM20D1"/>
    <property type="match status" value="1"/>
</dbReference>
<name>A0AAJ5C4G0_9BASI</name>
<keyword evidence="3" id="KW-0479">Metal-binding</keyword>
<dbReference type="Proteomes" id="UP001294444">
    <property type="component" value="Unassembled WGS sequence"/>
</dbReference>
<keyword evidence="5" id="KW-0862">Zinc</keyword>
<accession>A0AAJ5C4G0</accession>
<evidence type="ECO:0000256" key="2">
    <source>
        <dbReference type="ARBA" id="ARBA00022670"/>
    </source>
</evidence>
<dbReference type="AlphaFoldDB" id="A0AAJ5C4G0"/>
<proteinExistence type="inferred from homology"/>
<dbReference type="PROSITE" id="PS00758">
    <property type="entry name" value="ARGE_DAPE_CPG2_1"/>
    <property type="match status" value="1"/>
</dbReference>
<dbReference type="InterPro" id="IPR002933">
    <property type="entry name" value="Peptidase_M20"/>
</dbReference>
<dbReference type="PANTHER" id="PTHR45962:SF1">
    <property type="entry name" value="N-FATTY-ACYL-AMINO ACID SYNTHASE_HYDROLASE PM20D1"/>
    <property type="match status" value="1"/>
</dbReference>
<dbReference type="CDD" id="cd05674">
    <property type="entry name" value="M20_yscS"/>
    <property type="match status" value="1"/>
</dbReference>
<keyword evidence="2" id="KW-0645">Protease</keyword>
<dbReference type="EMBL" id="OAPG01000004">
    <property type="protein sequence ID" value="SNX83655.1"/>
    <property type="molecule type" value="Genomic_DNA"/>
</dbReference>
<evidence type="ECO:0000313" key="7">
    <source>
        <dbReference type="EMBL" id="SNX83655.1"/>
    </source>
</evidence>
<dbReference type="Gene3D" id="1.10.150.900">
    <property type="match status" value="1"/>
</dbReference>
<dbReference type="InterPro" id="IPR001261">
    <property type="entry name" value="ArgE/DapE_CS"/>
</dbReference>
<dbReference type="GO" id="GO:0004180">
    <property type="term" value="F:carboxypeptidase activity"/>
    <property type="evidence" value="ECO:0007669"/>
    <property type="project" value="UniProtKB-KW"/>
</dbReference>
<dbReference type="GO" id="GO:0000328">
    <property type="term" value="C:fungal-type vacuole lumen"/>
    <property type="evidence" value="ECO:0007669"/>
    <property type="project" value="TreeGrafter"/>
</dbReference>
<evidence type="ECO:0000256" key="1">
    <source>
        <dbReference type="ARBA" id="ARBA00006247"/>
    </source>
</evidence>
<dbReference type="Gene3D" id="3.40.630.10">
    <property type="entry name" value="Zn peptidases"/>
    <property type="match status" value="1"/>
</dbReference>
<keyword evidence="4" id="KW-0378">Hydrolase</keyword>